<sequence>MSRPSQLPPRCPLQKKAVAHQTHDPSSIYSQGVNKSSARHHRSLSQSSVLEEQPAWLDDLLSNSDSVPKGIRHCRSASDSFAVLDGIVPNLLLSASHEDEQVEDSNILGSGCIYGPNSPRRRSTVEFLDNTVLLAMSDYVDQSPMQFVKENPRSYGTRLDLKNDFCDAPSYYNIVAKTAKRHPGQRSRARKLQYIAELERTVNVFQTLQSELSIRVSTLLQQKVGLSLENNQLKQQVAKLQQQKLLMDGEYQTLSKEAERLKLSLANSRSSTIDTYVGSNETDSGEVSWQILDWTKLHL</sequence>
<evidence type="ECO:0000256" key="2">
    <source>
        <dbReference type="SAM" id="MobiDB-lite"/>
    </source>
</evidence>
<feature type="compositionally biased region" description="Polar residues" evidence="2">
    <location>
        <begin position="24"/>
        <end position="36"/>
    </location>
</feature>
<dbReference type="EnsemblPlants" id="AUR62034488-RA">
    <property type="protein sequence ID" value="AUR62034488-RA:cds"/>
    <property type="gene ID" value="AUR62034488"/>
</dbReference>
<proteinExistence type="predicted"/>
<evidence type="ECO:0000313" key="4">
    <source>
        <dbReference type="Proteomes" id="UP000596660"/>
    </source>
</evidence>
<name>A0A803MSD7_CHEQI</name>
<evidence type="ECO:0000313" key="3">
    <source>
        <dbReference type="EnsemblPlants" id="AUR62034488-RA:cds"/>
    </source>
</evidence>
<dbReference type="PANTHER" id="PTHR46835">
    <property type="entry name" value="BASIC-LEUCINE ZIPPER (BZIP) TRANSCRIPTION FACTOR FAMILY PROTEIN-RELATED"/>
    <property type="match status" value="1"/>
</dbReference>
<feature type="region of interest" description="Disordered" evidence="2">
    <location>
        <begin position="1"/>
        <end position="48"/>
    </location>
</feature>
<feature type="coiled-coil region" evidence="1">
    <location>
        <begin position="223"/>
        <end position="250"/>
    </location>
</feature>
<dbReference type="InterPro" id="IPR044797">
    <property type="entry name" value="At4g06598-like"/>
</dbReference>
<dbReference type="RefSeq" id="XP_021758275.1">
    <property type="nucleotide sequence ID" value="XM_021902583.1"/>
</dbReference>
<dbReference type="PANTHER" id="PTHR46835:SF4">
    <property type="entry name" value="B-ZIP PROTEIN"/>
    <property type="match status" value="1"/>
</dbReference>
<dbReference type="GO" id="GO:0005634">
    <property type="term" value="C:nucleus"/>
    <property type="evidence" value="ECO:0007669"/>
    <property type="project" value="UniProtKB-ARBA"/>
</dbReference>
<dbReference type="InterPro" id="IPR044759">
    <property type="entry name" value="bZIP_RF2"/>
</dbReference>
<organism evidence="3 4">
    <name type="scientific">Chenopodium quinoa</name>
    <name type="common">Quinoa</name>
    <dbReference type="NCBI Taxonomy" id="63459"/>
    <lineage>
        <taxon>Eukaryota</taxon>
        <taxon>Viridiplantae</taxon>
        <taxon>Streptophyta</taxon>
        <taxon>Embryophyta</taxon>
        <taxon>Tracheophyta</taxon>
        <taxon>Spermatophyta</taxon>
        <taxon>Magnoliopsida</taxon>
        <taxon>eudicotyledons</taxon>
        <taxon>Gunneridae</taxon>
        <taxon>Pentapetalae</taxon>
        <taxon>Caryophyllales</taxon>
        <taxon>Chenopodiaceae</taxon>
        <taxon>Chenopodioideae</taxon>
        <taxon>Atripliceae</taxon>
        <taxon>Chenopodium</taxon>
    </lineage>
</organism>
<keyword evidence="4" id="KW-1185">Reference proteome</keyword>
<reference evidence="3" key="2">
    <citation type="submission" date="2021-03" db="UniProtKB">
        <authorList>
            <consortium name="EnsemblPlants"/>
        </authorList>
    </citation>
    <scope>IDENTIFICATION</scope>
</reference>
<dbReference type="GeneID" id="110723242"/>
<feature type="compositionally biased region" description="Pro residues" evidence="2">
    <location>
        <begin position="1"/>
        <end position="11"/>
    </location>
</feature>
<dbReference type="KEGG" id="cqi:110723242"/>
<keyword evidence="1" id="KW-0175">Coiled coil</keyword>
<protein>
    <recommendedName>
        <fullName evidence="5">BZIP domain-containing protein</fullName>
    </recommendedName>
</protein>
<gene>
    <name evidence="3" type="primary">LOC110723242</name>
</gene>
<dbReference type="CDD" id="cd14703">
    <property type="entry name" value="bZIP_plant_RF2"/>
    <property type="match status" value="1"/>
</dbReference>
<dbReference type="Proteomes" id="UP000596660">
    <property type="component" value="Unplaced"/>
</dbReference>
<dbReference type="OrthoDB" id="1906396at2759"/>
<dbReference type="GO" id="GO:0003700">
    <property type="term" value="F:DNA-binding transcription factor activity"/>
    <property type="evidence" value="ECO:0007669"/>
    <property type="project" value="InterPro"/>
</dbReference>
<dbReference type="AlphaFoldDB" id="A0A803MSD7"/>
<dbReference type="Gramene" id="AUR62034488-RA">
    <property type="protein sequence ID" value="AUR62034488-RA:cds"/>
    <property type="gene ID" value="AUR62034488"/>
</dbReference>
<dbReference type="OMA" id="HPHEAEN"/>
<evidence type="ECO:0000256" key="1">
    <source>
        <dbReference type="SAM" id="Coils"/>
    </source>
</evidence>
<reference evidence="3" key="1">
    <citation type="journal article" date="2017" name="Nature">
        <title>The genome of Chenopodium quinoa.</title>
        <authorList>
            <person name="Jarvis D.E."/>
            <person name="Ho Y.S."/>
            <person name="Lightfoot D.J."/>
            <person name="Schmoeckel S.M."/>
            <person name="Li B."/>
            <person name="Borm T.J.A."/>
            <person name="Ohyanagi H."/>
            <person name="Mineta K."/>
            <person name="Michell C.T."/>
            <person name="Saber N."/>
            <person name="Kharbatia N.M."/>
            <person name="Rupper R.R."/>
            <person name="Sharp A.R."/>
            <person name="Dally N."/>
            <person name="Boughton B.A."/>
            <person name="Woo Y.H."/>
            <person name="Gao G."/>
            <person name="Schijlen E.G.W.M."/>
            <person name="Guo X."/>
            <person name="Momin A.A."/>
            <person name="Negrao S."/>
            <person name="Al-Babili S."/>
            <person name="Gehring C."/>
            <person name="Roessner U."/>
            <person name="Jung C."/>
            <person name="Murphy K."/>
            <person name="Arold S.T."/>
            <person name="Gojobori T."/>
            <person name="van der Linden C.G."/>
            <person name="van Loo E.N."/>
            <person name="Jellen E.N."/>
            <person name="Maughan P.J."/>
            <person name="Tester M."/>
        </authorList>
    </citation>
    <scope>NUCLEOTIDE SEQUENCE [LARGE SCALE GENOMIC DNA]</scope>
    <source>
        <strain evidence="3">cv. PI 614886</strain>
    </source>
</reference>
<accession>A0A803MSD7</accession>
<evidence type="ECO:0008006" key="5">
    <source>
        <dbReference type="Google" id="ProtNLM"/>
    </source>
</evidence>